<accession>A0A183LUE4</accession>
<reference evidence="1 2" key="1">
    <citation type="submission" date="2018-11" db="EMBL/GenBank/DDBJ databases">
        <authorList>
            <consortium name="Pathogen Informatics"/>
        </authorList>
    </citation>
    <scope>NUCLEOTIDE SEQUENCE [LARGE SCALE GENOMIC DNA]</scope>
    <source>
        <strain evidence="1 2">Zambia</strain>
    </source>
</reference>
<name>A0A183LUE4_9TREM</name>
<proteinExistence type="predicted"/>
<dbReference type="AlphaFoldDB" id="A0A183LUE4"/>
<sequence length="122" mass="13573">MKTSISDGNHGIQWIALLQLDDSEFTDDLALLSHTHQQMKFKTNSVVAASASVGLNIHKVKGDILKCNTWNTNPISLDEETLEEVETVMYLDSIVDERGESGADVKVGIEKMRAVFRQLNNI</sequence>
<organism evidence="1 2">
    <name type="scientific">Schistosoma margrebowiei</name>
    <dbReference type="NCBI Taxonomy" id="48269"/>
    <lineage>
        <taxon>Eukaryota</taxon>
        <taxon>Metazoa</taxon>
        <taxon>Spiralia</taxon>
        <taxon>Lophotrochozoa</taxon>
        <taxon>Platyhelminthes</taxon>
        <taxon>Trematoda</taxon>
        <taxon>Digenea</taxon>
        <taxon>Strigeidida</taxon>
        <taxon>Schistosomatoidea</taxon>
        <taxon>Schistosomatidae</taxon>
        <taxon>Schistosoma</taxon>
    </lineage>
</organism>
<dbReference type="EMBL" id="UZAI01002988">
    <property type="protein sequence ID" value="VDO76231.1"/>
    <property type="molecule type" value="Genomic_DNA"/>
</dbReference>
<protein>
    <submittedName>
        <fullName evidence="1">Uncharacterized protein</fullName>
    </submittedName>
</protein>
<evidence type="ECO:0000313" key="1">
    <source>
        <dbReference type="EMBL" id="VDO76231.1"/>
    </source>
</evidence>
<gene>
    <name evidence="1" type="ORF">SMRZ_LOCUS7419</name>
</gene>
<evidence type="ECO:0000313" key="2">
    <source>
        <dbReference type="Proteomes" id="UP000277204"/>
    </source>
</evidence>
<keyword evidence="2" id="KW-1185">Reference proteome</keyword>
<dbReference type="Proteomes" id="UP000277204">
    <property type="component" value="Unassembled WGS sequence"/>
</dbReference>